<dbReference type="SUPFAM" id="SSF53474">
    <property type="entry name" value="alpha/beta-Hydrolases"/>
    <property type="match status" value="1"/>
</dbReference>
<dbReference type="AlphaFoldDB" id="A0A173UX51"/>
<dbReference type="RefSeq" id="WP_044920862.1">
    <property type="nucleotide sequence ID" value="NZ_CYXT01000042.1"/>
</dbReference>
<dbReference type="PANTHER" id="PTHR11614">
    <property type="entry name" value="PHOSPHOLIPASE-RELATED"/>
    <property type="match status" value="1"/>
</dbReference>
<reference evidence="2 3" key="1">
    <citation type="submission" date="2015-09" db="EMBL/GenBank/DDBJ databases">
        <authorList>
            <consortium name="Pathogen Informatics"/>
        </authorList>
    </citation>
    <scope>NUCLEOTIDE SEQUENCE [LARGE SCALE GENOMIC DNA]</scope>
    <source>
        <strain evidence="2 3">2789STDY5608868</strain>
    </source>
</reference>
<evidence type="ECO:0000313" key="2">
    <source>
        <dbReference type="EMBL" id="CUN19631.1"/>
    </source>
</evidence>
<dbReference type="EMBL" id="CYXT01000042">
    <property type="protein sequence ID" value="CUN19631.1"/>
    <property type="molecule type" value="Genomic_DNA"/>
</dbReference>
<accession>A0A173UX51</accession>
<proteinExistence type="predicted"/>
<sequence length="293" mass="34263">MKKEKIILKNDQESRTIYGSVWVPEGKPVAVLQLIHGMTEYIDRYDEFATYFTNLGYLVCGFDLESHGRAAHQEIHGLYIDHWNNLIEDVELFRSEMHHQYPEIPYVMLGFSLGSFILRSHQCIYPEAADKLIYVGTGQPKRNELKFAHWLISVLCKKDNKPSELVKKLAFDNYNRKFKHSKSGIDWLLKDGKAQEDYLKDQKIITDMTPRFFLEFLNGMMSVQEEEQNICYKKDVLFLAGEEDPVANGLNKVIEKYKKSNANIKKNIIPRFRHDILHDSCKETVFRCIADFL</sequence>
<protein>
    <submittedName>
        <fullName evidence="2">2-succinyl-6-hydroxy-2,4-cyclohexadiene-1-carb oxylate synthase</fullName>
    </submittedName>
</protein>
<evidence type="ECO:0000259" key="1">
    <source>
        <dbReference type="Pfam" id="PF12146"/>
    </source>
</evidence>
<dbReference type="InterPro" id="IPR051044">
    <property type="entry name" value="MAG_DAG_Lipase"/>
</dbReference>
<dbReference type="Gene3D" id="3.40.50.1820">
    <property type="entry name" value="alpha/beta hydrolase"/>
    <property type="match status" value="1"/>
</dbReference>
<organism evidence="2 3">
    <name type="scientific">Anaerostipes hadrus</name>
    <dbReference type="NCBI Taxonomy" id="649756"/>
    <lineage>
        <taxon>Bacteria</taxon>
        <taxon>Bacillati</taxon>
        <taxon>Bacillota</taxon>
        <taxon>Clostridia</taxon>
        <taxon>Lachnospirales</taxon>
        <taxon>Lachnospiraceae</taxon>
        <taxon>Anaerostipes</taxon>
    </lineage>
</organism>
<feature type="domain" description="Serine aminopeptidase S33" evidence="1">
    <location>
        <begin position="27"/>
        <end position="280"/>
    </location>
</feature>
<dbReference type="InterPro" id="IPR022742">
    <property type="entry name" value="Hydrolase_4"/>
</dbReference>
<name>A0A173UX51_ANAHA</name>
<dbReference type="Proteomes" id="UP000095598">
    <property type="component" value="Unassembled WGS sequence"/>
</dbReference>
<dbReference type="Pfam" id="PF12146">
    <property type="entry name" value="Hydrolase_4"/>
    <property type="match status" value="1"/>
</dbReference>
<dbReference type="InterPro" id="IPR029058">
    <property type="entry name" value="AB_hydrolase_fold"/>
</dbReference>
<evidence type="ECO:0000313" key="3">
    <source>
        <dbReference type="Proteomes" id="UP000095598"/>
    </source>
</evidence>
<gene>
    <name evidence="2" type="ORF">ERS852425_03258</name>
</gene>